<comment type="pathway">
    <text evidence="2">Cofactor biosynthesis; tetrahydrofolate biosynthesis; 7,8-dihydrofolate from 2-amino-4-hydroxy-6-hydroxymethyl-7,8-dihydropteridine diphosphate and 4-aminobenzoate: step 2/2.</text>
</comment>
<comment type="catalytic activity">
    <reaction evidence="17">
        <text>(6S)-5,6,7,8-tetrahydrofolyl-(gamma-L-Glu)(n) + L-glutamate + ATP = (6S)-5,6,7,8-tetrahydrofolyl-(gamma-L-Glu)(n+1) + ADP + phosphate + H(+)</text>
        <dbReference type="Rhea" id="RHEA:10580"/>
        <dbReference type="Rhea" id="RHEA-COMP:14738"/>
        <dbReference type="Rhea" id="RHEA-COMP:14740"/>
        <dbReference type="ChEBI" id="CHEBI:15378"/>
        <dbReference type="ChEBI" id="CHEBI:29985"/>
        <dbReference type="ChEBI" id="CHEBI:30616"/>
        <dbReference type="ChEBI" id="CHEBI:43474"/>
        <dbReference type="ChEBI" id="CHEBI:141005"/>
        <dbReference type="ChEBI" id="CHEBI:456216"/>
        <dbReference type="EC" id="6.3.2.17"/>
    </reaction>
</comment>
<dbReference type="GO" id="GO:0005524">
    <property type="term" value="F:ATP binding"/>
    <property type="evidence" value="ECO:0007669"/>
    <property type="project" value="UniProtKB-KW"/>
</dbReference>
<comment type="caution">
    <text evidence="24">The sequence shown here is derived from an EMBL/GenBank/DDBJ whole genome shotgun (WGS) entry which is preliminary data.</text>
</comment>
<dbReference type="SUPFAM" id="SSF53244">
    <property type="entry name" value="MurD-like peptide ligases, peptide-binding domain"/>
    <property type="match status" value="1"/>
</dbReference>
<evidence type="ECO:0000256" key="14">
    <source>
        <dbReference type="ARBA" id="ARBA00030048"/>
    </source>
</evidence>
<dbReference type="EC" id="6.3.2.17" evidence="6"/>
<comment type="catalytic activity">
    <reaction evidence="20">
        <text>7,8-dihydropteroate + L-glutamate + ATP = 7,8-dihydrofolate + ADP + phosphate + H(+)</text>
        <dbReference type="Rhea" id="RHEA:23584"/>
        <dbReference type="ChEBI" id="CHEBI:15378"/>
        <dbReference type="ChEBI" id="CHEBI:17839"/>
        <dbReference type="ChEBI" id="CHEBI:29985"/>
        <dbReference type="ChEBI" id="CHEBI:30616"/>
        <dbReference type="ChEBI" id="CHEBI:43474"/>
        <dbReference type="ChEBI" id="CHEBI:57451"/>
        <dbReference type="ChEBI" id="CHEBI:456216"/>
        <dbReference type="EC" id="6.3.2.12"/>
    </reaction>
</comment>
<organism evidence="24 25">
    <name type="scientific">Parahaliea mediterranea</name>
    <dbReference type="NCBI Taxonomy" id="651086"/>
    <lineage>
        <taxon>Bacteria</taxon>
        <taxon>Pseudomonadati</taxon>
        <taxon>Pseudomonadota</taxon>
        <taxon>Gammaproteobacteria</taxon>
        <taxon>Cellvibrionales</taxon>
        <taxon>Halieaceae</taxon>
        <taxon>Parahaliea</taxon>
    </lineage>
</organism>
<protein>
    <recommendedName>
        <fullName evidence="7">Dihydrofolate synthase/folylpolyglutamate synthase</fullName>
        <ecNumber evidence="5">6.3.2.12</ecNumber>
        <ecNumber evidence="6">6.3.2.17</ecNumber>
    </recommendedName>
    <alternativeName>
        <fullName evidence="16">Folylpoly-gamma-glutamate synthetase-dihydrofolate synthetase</fullName>
    </alternativeName>
    <alternativeName>
        <fullName evidence="14">Folylpolyglutamate synthetase</fullName>
    </alternativeName>
    <alternativeName>
        <fullName evidence="15">Tetrahydrofolylpolyglutamate synthase</fullName>
    </alternativeName>
</protein>
<dbReference type="PANTHER" id="PTHR11136:SF0">
    <property type="entry name" value="DIHYDROFOLATE SYNTHETASE-RELATED"/>
    <property type="match status" value="1"/>
</dbReference>
<dbReference type="Pfam" id="PF02875">
    <property type="entry name" value="Mur_ligase_C"/>
    <property type="match status" value="1"/>
</dbReference>
<evidence type="ECO:0000256" key="13">
    <source>
        <dbReference type="ARBA" id="ARBA00022909"/>
    </source>
</evidence>
<dbReference type="AlphaFoldDB" id="A0A939DIW8"/>
<comment type="catalytic activity">
    <reaction evidence="18">
        <text>10-formyltetrahydrofolyl-(gamma-L-Glu)(n) + L-glutamate + ATP = 10-formyltetrahydrofolyl-(gamma-L-Glu)(n+1) + ADP + phosphate + H(+)</text>
        <dbReference type="Rhea" id="RHEA:51904"/>
        <dbReference type="Rhea" id="RHEA-COMP:13088"/>
        <dbReference type="Rhea" id="RHEA-COMP:14300"/>
        <dbReference type="ChEBI" id="CHEBI:15378"/>
        <dbReference type="ChEBI" id="CHEBI:29985"/>
        <dbReference type="ChEBI" id="CHEBI:30616"/>
        <dbReference type="ChEBI" id="CHEBI:43474"/>
        <dbReference type="ChEBI" id="CHEBI:134413"/>
        <dbReference type="ChEBI" id="CHEBI:456216"/>
        <dbReference type="EC" id="6.3.2.17"/>
    </reaction>
</comment>
<name>A0A939DIW8_9GAMM</name>
<evidence type="ECO:0000256" key="18">
    <source>
        <dbReference type="ARBA" id="ARBA00047808"/>
    </source>
</evidence>
<dbReference type="InterPro" id="IPR004101">
    <property type="entry name" value="Mur_ligase_C"/>
</dbReference>
<dbReference type="SUPFAM" id="SSF53623">
    <property type="entry name" value="MurD-like peptide ligases, catalytic domain"/>
    <property type="match status" value="1"/>
</dbReference>
<evidence type="ECO:0000256" key="7">
    <source>
        <dbReference type="ARBA" id="ARBA00019357"/>
    </source>
</evidence>
<evidence type="ECO:0000256" key="10">
    <source>
        <dbReference type="ARBA" id="ARBA00022741"/>
    </source>
</evidence>
<evidence type="ECO:0000256" key="19">
    <source>
        <dbReference type="ARBA" id="ARBA00049035"/>
    </source>
</evidence>
<dbReference type="GO" id="GO:0046656">
    <property type="term" value="P:folic acid biosynthetic process"/>
    <property type="evidence" value="ECO:0007669"/>
    <property type="project" value="UniProtKB-KW"/>
</dbReference>
<dbReference type="RefSeq" id="WP_206562119.1">
    <property type="nucleotide sequence ID" value="NZ_JAFKCZ010000017.1"/>
</dbReference>
<comment type="function">
    <text evidence="1">Functions in two distinct reactions of the de novo folate biosynthetic pathway. Catalyzes the addition of a glutamate residue to dihydropteroate (7,8-dihydropteroate or H2Pte) to form dihydrofolate (7,8-dihydrofolate monoglutamate or H2Pte-Glu). Also catalyzes successive additions of L-glutamate to tetrahydrofolate or 10-formyltetrahydrofolate or 5,10-methylenetetrahydrofolate, leading to folylpolyglutamate derivatives.</text>
</comment>
<comment type="similarity">
    <text evidence="4 21">Belongs to the folylpolyglutamate synthase family.</text>
</comment>
<gene>
    <name evidence="24" type="primary">folC</name>
    <name evidence="24" type="ORF">JYP50_18865</name>
</gene>
<dbReference type="InterPro" id="IPR036565">
    <property type="entry name" value="Mur-like_cat_sf"/>
</dbReference>
<evidence type="ECO:0000256" key="9">
    <source>
        <dbReference type="ARBA" id="ARBA00022723"/>
    </source>
</evidence>
<feature type="domain" description="Mur ligase C-terminal" evidence="22">
    <location>
        <begin position="288"/>
        <end position="410"/>
    </location>
</feature>
<keyword evidence="25" id="KW-1185">Reference proteome</keyword>
<evidence type="ECO:0000313" key="24">
    <source>
        <dbReference type="EMBL" id="MBN7798671.1"/>
    </source>
</evidence>
<evidence type="ECO:0000256" key="2">
    <source>
        <dbReference type="ARBA" id="ARBA00004799"/>
    </source>
</evidence>
<evidence type="ECO:0000256" key="4">
    <source>
        <dbReference type="ARBA" id="ARBA00008276"/>
    </source>
</evidence>
<proteinExistence type="inferred from homology"/>
<dbReference type="EMBL" id="JAFKCZ010000017">
    <property type="protein sequence ID" value="MBN7798671.1"/>
    <property type="molecule type" value="Genomic_DNA"/>
</dbReference>
<dbReference type="GO" id="GO:0046872">
    <property type="term" value="F:metal ion binding"/>
    <property type="evidence" value="ECO:0007669"/>
    <property type="project" value="UniProtKB-KW"/>
</dbReference>
<evidence type="ECO:0000256" key="12">
    <source>
        <dbReference type="ARBA" id="ARBA00022842"/>
    </source>
</evidence>
<dbReference type="InterPro" id="IPR036615">
    <property type="entry name" value="Mur_ligase_C_dom_sf"/>
</dbReference>
<evidence type="ECO:0000256" key="20">
    <source>
        <dbReference type="ARBA" id="ARBA00049161"/>
    </source>
</evidence>
<evidence type="ECO:0000256" key="6">
    <source>
        <dbReference type="ARBA" id="ARBA00013025"/>
    </source>
</evidence>
<dbReference type="GO" id="GO:0004326">
    <property type="term" value="F:tetrahydrofolylpolyglutamate synthase activity"/>
    <property type="evidence" value="ECO:0007669"/>
    <property type="project" value="UniProtKB-EC"/>
</dbReference>
<dbReference type="Gene3D" id="3.40.1190.10">
    <property type="entry name" value="Mur-like, catalytic domain"/>
    <property type="match status" value="1"/>
</dbReference>
<comment type="catalytic activity">
    <reaction evidence="19">
        <text>(6R)-5,10-methylenetetrahydrofolyl-(gamma-L-Glu)(n) + L-glutamate + ATP = (6R)-5,10-methylenetetrahydrofolyl-(gamma-L-Glu)(n+1) + ADP + phosphate + H(+)</text>
        <dbReference type="Rhea" id="RHEA:51912"/>
        <dbReference type="Rhea" id="RHEA-COMP:13257"/>
        <dbReference type="Rhea" id="RHEA-COMP:13258"/>
        <dbReference type="ChEBI" id="CHEBI:15378"/>
        <dbReference type="ChEBI" id="CHEBI:29985"/>
        <dbReference type="ChEBI" id="CHEBI:30616"/>
        <dbReference type="ChEBI" id="CHEBI:43474"/>
        <dbReference type="ChEBI" id="CHEBI:136572"/>
        <dbReference type="ChEBI" id="CHEBI:456216"/>
        <dbReference type="EC" id="6.3.2.17"/>
    </reaction>
</comment>
<sequence>MSDTGLAAWLQRLEALHPTEIELGLTRVRAVAQRLELLPVAVPTVTIAGTNGKGSTAAALEALLLAAGRRPGVYTSPHLLRYNERIRVAGVEADDTDIVRAFEQIDAARGEISLTYFEFATLAALWIFRARGADVLVLEVGLGGRLDAVNIVDASVAVITSIALDHQGWLGDTRDAIAREKAGILRRDRPAVIAEPEPPAALGEAVADSGARGLFLGRDFHCAVDGGHWRARLRAAGKRGGEFVLPPVPVGGVVPANLCAALQALVLLGESPAELDLLAVLGDVRPPGRRQRRRVAGRDYLLDVAHNPQSVDMLLEYLSLSPCQGRTIALFSAMEDKDIRAMIRPATGVFDAWFLADQPDNPRAAKAADIAAMLREAGESMISVSRNPRQALRRAQSIMAGEDRLVVFGSFFTVAAVLPALDRELDRGKR</sequence>
<dbReference type="PIRSF" id="PIRSF001563">
    <property type="entry name" value="Folylpolyglu_synth"/>
    <property type="match status" value="1"/>
</dbReference>
<evidence type="ECO:0000256" key="17">
    <source>
        <dbReference type="ARBA" id="ARBA00047493"/>
    </source>
</evidence>
<keyword evidence="9" id="KW-0479">Metal-binding</keyword>
<keyword evidence="11 21" id="KW-0067">ATP-binding</keyword>
<keyword evidence="13" id="KW-0289">Folate biosynthesis</keyword>
<dbReference type="InterPro" id="IPR001645">
    <property type="entry name" value="Folylpolyglutamate_synth"/>
</dbReference>
<dbReference type="Gene3D" id="3.90.190.20">
    <property type="entry name" value="Mur ligase, C-terminal domain"/>
    <property type="match status" value="1"/>
</dbReference>
<dbReference type="Pfam" id="PF08245">
    <property type="entry name" value="Mur_ligase_M"/>
    <property type="match status" value="1"/>
</dbReference>
<evidence type="ECO:0000259" key="22">
    <source>
        <dbReference type="Pfam" id="PF02875"/>
    </source>
</evidence>
<reference evidence="24" key="1">
    <citation type="submission" date="2021-02" db="EMBL/GenBank/DDBJ databases">
        <title>PHA producing bacteria isolated from coastal sediment in Guangdong, Shenzhen.</title>
        <authorList>
            <person name="Zheng W."/>
            <person name="Yu S."/>
            <person name="Huang Y."/>
        </authorList>
    </citation>
    <scope>NUCLEOTIDE SEQUENCE</scope>
    <source>
        <strain evidence="24">TN14-10</strain>
    </source>
</reference>
<accession>A0A939DIW8</accession>
<keyword evidence="12" id="KW-0460">Magnesium</keyword>
<dbReference type="Proteomes" id="UP000664303">
    <property type="component" value="Unassembled WGS sequence"/>
</dbReference>
<dbReference type="NCBIfam" id="TIGR01499">
    <property type="entry name" value="folC"/>
    <property type="match status" value="1"/>
</dbReference>
<dbReference type="NCBIfam" id="NF008101">
    <property type="entry name" value="PRK10846.1"/>
    <property type="match status" value="1"/>
</dbReference>
<evidence type="ECO:0000256" key="1">
    <source>
        <dbReference type="ARBA" id="ARBA00002714"/>
    </source>
</evidence>
<dbReference type="EC" id="6.3.2.12" evidence="5"/>
<evidence type="ECO:0000259" key="23">
    <source>
        <dbReference type="Pfam" id="PF08245"/>
    </source>
</evidence>
<dbReference type="PANTHER" id="PTHR11136">
    <property type="entry name" value="FOLYLPOLYGLUTAMATE SYNTHASE-RELATED"/>
    <property type="match status" value="1"/>
</dbReference>
<comment type="pathway">
    <text evidence="3">Cofactor biosynthesis; tetrahydrofolylpolyglutamate biosynthesis.</text>
</comment>
<evidence type="ECO:0000256" key="3">
    <source>
        <dbReference type="ARBA" id="ARBA00005150"/>
    </source>
</evidence>
<evidence type="ECO:0000256" key="11">
    <source>
        <dbReference type="ARBA" id="ARBA00022840"/>
    </source>
</evidence>
<evidence type="ECO:0000256" key="21">
    <source>
        <dbReference type="PIRNR" id="PIRNR001563"/>
    </source>
</evidence>
<dbReference type="GO" id="GO:0008841">
    <property type="term" value="F:dihydrofolate synthase activity"/>
    <property type="evidence" value="ECO:0007669"/>
    <property type="project" value="UniProtKB-EC"/>
</dbReference>
<evidence type="ECO:0000256" key="5">
    <source>
        <dbReference type="ARBA" id="ARBA00013023"/>
    </source>
</evidence>
<evidence type="ECO:0000256" key="16">
    <source>
        <dbReference type="ARBA" id="ARBA00032510"/>
    </source>
</evidence>
<evidence type="ECO:0000256" key="8">
    <source>
        <dbReference type="ARBA" id="ARBA00022598"/>
    </source>
</evidence>
<evidence type="ECO:0000256" key="15">
    <source>
        <dbReference type="ARBA" id="ARBA00030592"/>
    </source>
</evidence>
<dbReference type="InterPro" id="IPR013221">
    <property type="entry name" value="Mur_ligase_cen"/>
</dbReference>
<keyword evidence="10 21" id="KW-0547">Nucleotide-binding</keyword>
<dbReference type="GO" id="GO:0005737">
    <property type="term" value="C:cytoplasm"/>
    <property type="evidence" value="ECO:0007669"/>
    <property type="project" value="TreeGrafter"/>
</dbReference>
<evidence type="ECO:0000313" key="25">
    <source>
        <dbReference type="Proteomes" id="UP000664303"/>
    </source>
</evidence>
<keyword evidence="8 21" id="KW-0436">Ligase</keyword>
<feature type="domain" description="Mur ligase central" evidence="23">
    <location>
        <begin position="47"/>
        <end position="187"/>
    </location>
</feature>